<organism evidence="1 2">
    <name type="scientific">Acetobacter sicerae</name>
    <dbReference type="NCBI Taxonomy" id="85325"/>
    <lineage>
        <taxon>Bacteria</taxon>
        <taxon>Pseudomonadati</taxon>
        <taxon>Pseudomonadota</taxon>
        <taxon>Alphaproteobacteria</taxon>
        <taxon>Acetobacterales</taxon>
        <taxon>Acetobacteraceae</taxon>
        <taxon>Acetobacter</taxon>
    </lineage>
</organism>
<accession>A0ABS8VVD7</accession>
<keyword evidence="2" id="KW-1185">Reference proteome</keyword>
<protein>
    <submittedName>
        <fullName evidence="1">Uncharacterized protein</fullName>
    </submittedName>
</protein>
<evidence type="ECO:0000313" key="1">
    <source>
        <dbReference type="EMBL" id="MCE0743821.1"/>
    </source>
</evidence>
<dbReference type="Proteomes" id="UP001521074">
    <property type="component" value="Unassembled WGS sequence"/>
</dbReference>
<dbReference type="EMBL" id="JAJSOJ010000023">
    <property type="protein sequence ID" value="MCE0743821.1"/>
    <property type="molecule type" value="Genomic_DNA"/>
</dbReference>
<reference evidence="1 2" key="1">
    <citation type="submission" date="2021-12" db="EMBL/GenBank/DDBJ databases">
        <title>Genome sequence of Acetobacter sicerae DmPark20a_162.</title>
        <authorList>
            <person name="Chaston J.M."/>
        </authorList>
    </citation>
    <scope>NUCLEOTIDE SEQUENCE [LARGE SCALE GENOMIC DNA]</scope>
    <source>
        <strain evidence="1 2">DmPark20a_162</strain>
    </source>
</reference>
<gene>
    <name evidence="1" type="ORF">LWC05_07930</name>
</gene>
<comment type="caution">
    <text evidence="1">The sequence shown here is derived from an EMBL/GenBank/DDBJ whole genome shotgun (WGS) entry which is preliminary data.</text>
</comment>
<name>A0ABS8VVD7_9PROT</name>
<proteinExistence type="predicted"/>
<sequence length="77" mass="8369">MAIISAYGSHDVFVMTGQQLYRTRQAVTAELDTGGAILHMSLFHRGDSCSQSGYTIGGSHCLSPEKKEMAWSIQASF</sequence>
<evidence type="ECO:0000313" key="2">
    <source>
        <dbReference type="Proteomes" id="UP001521074"/>
    </source>
</evidence>